<feature type="compositionally biased region" description="Acidic residues" evidence="1">
    <location>
        <begin position="12"/>
        <end position="32"/>
    </location>
</feature>
<dbReference type="EMBL" id="JH822282">
    <property type="protein sequence ID" value="EKC17676.1"/>
    <property type="molecule type" value="Genomic_DNA"/>
</dbReference>
<accession>K1Q8L7</accession>
<feature type="compositionally biased region" description="Basic and acidic residues" evidence="1">
    <location>
        <begin position="1"/>
        <end position="11"/>
    </location>
</feature>
<dbReference type="HOGENOM" id="CLU_1688425_0_0_1"/>
<sequence length="156" mass="18306">MRTYMKDRYDDDSASSDPYEDDSSEEEGEIDDFTYKSPLSRTREPKEADSDDEIDAKRFDPLNDETEYLLDKSKAKYAKKYFKLHLTEEKIRSCILEDAPIPGNEFLNPPEIDDYIEDLVADHKSMKFLKMHDSSLKFVQKRVAQCMGPVSRIWEE</sequence>
<dbReference type="AlphaFoldDB" id="K1Q8L7"/>
<gene>
    <name evidence="2" type="ORF">CGI_10000365</name>
</gene>
<reference evidence="2" key="1">
    <citation type="journal article" date="2012" name="Nature">
        <title>The oyster genome reveals stress adaptation and complexity of shell formation.</title>
        <authorList>
            <person name="Zhang G."/>
            <person name="Fang X."/>
            <person name="Guo X."/>
            <person name="Li L."/>
            <person name="Luo R."/>
            <person name="Xu F."/>
            <person name="Yang P."/>
            <person name="Zhang L."/>
            <person name="Wang X."/>
            <person name="Qi H."/>
            <person name="Xiong Z."/>
            <person name="Que H."/>
            <person name="Xie Y."/>
            <person name="Holland P.W."/>
            <person name="Paps J."/>
            <person name="Zhu Y."/>
            <person name="Wu F."/>
            <person name="Chen Y."/>
            <person name="Wang J."/>
            <person name="Peng C."/>
            <person name="Meng J."/>
            <person name="Yang L."/>
            <person name="Liu J."/>
            <person name="Wen B."/>
            <person name="Zhang N."/>
            <person name="Huang Z."/>
            <person name="Zhu Q."/>
            <person name="Feng Y."/>
            <person name="Mount A."/>
            <person name="Hedgecock D."/>
            <person name="Xu Z."/>
            <person name="Liu Y."/>
            <person name="Domazet-Loso T."/>
            <person name="Du Y."/>
            <person name="Sun X."/>
            <person name="Zhang S."/>
            <person name="Liu B."/>
            <person name="Cheng P."/>
            <person name="Jiang X."/>
            <person name="Li J."/>
            <person name="Fan D."/>
            <person name="Wang W."/>
            <person name="Fu W."/>
            <person name="Wang T."/>
            <person name="Wang B."/>
            <person name="Zhang J."/>
            <person name="Peng Z."/>
            <person name="Li Y."/>
            <person name="Li N."/>
            <person name="Wang J."/>
            <person name="Chen M."/>
            <person name="He Y."/>
            <person name="Tan F."/>
            <person name="Song X."/>
            <person name="Zheng Q."/>
            <person name="Huang R."/>
            <person name="Yang H."/>
            <person name="Du X."/>
            <person name="Chen L."/>
            <person name="Yang M."/>
            <person name="Gaffney P.M."/>
            <person name="Wang S."/>
            <person name="Luo L."/>
            <person name="She Z."/>
            <person name="Ming Y."/>
            <person name="Huang W."/>
            <person name="Zhang S."/>
            <person name="Huang B."/>
            <person name="Zhang Y."/>
            <person name="Qu T."/>
            <person name="Ni P."/>
            <person name="Miao G."/>
            <person name="Wang J."/>
            <person name="Wang Q."/>
            <person name="Steinberg C.E."/>
            <person name="Wang H."/>
            <person name="Li N."/>
            <person name="Qian L."/>
            <person name="Zhang G."/>
            <person name="Li Y."/>
            <person name="Yang H."/>
            <person name="Liu X."/>
            <person name="Wang J."/>
            <person name="Yin Y."/>
            <person name="Wang J."/>
        </authorList>
    </citation>
    <scope>NUCLEOTIDE SEQUENCE [LARGE SCALE GENOMIC DNA]</scope>
    <source>
        <strain evidence="2">05x7-T-G4-1.051#20</strain>
    </source>
</reference>
<proteinExistence type="predicted"/>
<name>K1Q8L7_MAGGI</name>
<protein>
    <submittedName>
        <fullName evidence="2">Uncharacterized protein</fullName>
    </submittedName>
</protein>
<evidence type="ECO:0000256" key="1">
    <source>
        <dbReference type="SAM" id="MobiDB-lite"/>
    </source>
</evidence>
<feature type="region of interest" description="Disordered" evidence="1">
    <location>
        <begin position="1"/>
        <end position="58"/>
    </location>
</feature>
<organism evidence="2">
    <name type="scientific">Magallana gigas</name>
    <name type="common">Pacific oyster</name>
    <name type="synonym">Crassostrea gigas</name>
    <dbReference type="NCBI Taxonomy" id="29159"/>
    <lineage>
        <taxon>Eukaryota</taxon>
        <taxon>Metazoa</taxon>
        <taxon>Spiralia</taxon>
        <taxon>Lophotrochozoa</taxon>
        <taxon>Mollusca</taxon>
        <taxon>Bivalvia</taxon>
        <taxon>Autobranchia</taxon>
        <taxon>Pteriomorphia</taxon>
        <taxon>Ostreida</taxon>
        <taxon>Ostreoidea</taxon>
        <taxon>Ostreidae</taxon>
        <taxon>Magallana</taxon>
    </lineage>
</organism>
<evidence type="ECO:0000313" key="2">
    <source>
        <dbReference type="EMBL" id="EKC17676.1"/>
    </source>
</evidence>
<dbReference type="InParanoid" id="K1Q8L7"/>